<accession>A0A031LU69</accession>
<dbReference type="Gene3D" id="3.30.1370.60">
    <property type="entry name" value="Hypothetical oxidoreductase yiak, domain 2"/>
    <property type="match status" value="1"/>
</dbReference>
<protein>
    <submittedName>
        <fullName evidence="3">Lactate dehydrogenase</fullName>
    </submittedName>
</protein>
<dbReference type="OrthoDB" id="40552at2157"/>
<dbReference type="InterPro" id="IPR043144">
    <property type="entry name" value="Mal/L-sulf/L-lact_DH-like_ah"/>
</dbReference>
<dbReference type="Pfam" id="PF02615">
    <property type="entry name" value="Ldh_2"/>
    <property type="match status" value="1"/>
</dbReference>
<keyword evidence="2" id="KW-0560">Oxidoreductase</keyword>
<dbReference type="EMBL" id="JFZT01000015">
    <property type="protein sequence ID" value="EZQ11371.1"/>
    <property type="molecule type" value="Genomic_DNA"/>
</dbReference>
<name>A0A031LU69_9CREN</name>
<gene>
    <name evidence="3" type="ORF">CM19_01405</name>
</gene>
<keyword evidence="4" id="KW-1185">Reference proteome</keyword>
<comment type="caution">
    <text evidence="3">The sequence shown here is derived from an EMBL/GenBank/DDBJ whole genome shotgun (WGS) entry which is preliminary data.</text>
</comment>
<comment type="similarity">
    <text evidence="1">Belongs to the LDH2/MDH2 oxidoreductase family.</text>
</comment>
<dbReference type="InterPro" id="IPR043143">
    <property type="entry name" value="Mal/L-sulf/L-lact_DH-like_NADP"/>
</dbReference>
<evidence type="ECO:0000313" key="3">
    <source>
        <dbReference type="EMBL" id="EZQ11371.1"/>
    </source>
</evidence>
<dbReference type="Proteomes" id="UP000024332">
    <property type="component" value="Unassembled WGS sequence"/>
</dbReference>
<dbReference type="PANTHER" id="PTHR11091">
    <property type="entry name" value="OXIDOREDUCTASE-RELATED"/>
    <property type="match status" value="1"/>
</dbReference>
<evidence type="ECO:0000256" key="1">
    <source>
        <dbReference type="ARBA" id="ARBA00006056"/>
    </source>
</evidence>
<proteinExistence type="inferred from homology"/>
<sequence length="316" mass="34758">MQVSLDEVKNLLDELFSSRGVENYEIITLHFLEAELRGHSSHGLQRVIPLIKGIDLGTINRKLEFSVEKRSNTTLLIDAKHSIGILLWSKLIEEEKFDTVKVIAVRNASHIGFLGFYTTRLNRKGLVSLMFGNAEAGIVKPGSGKPILSTAPISVGIPPNYVLDMSLASTARGKILEAKRKGEKLNKGIAVNEEGKETEDPDEALKGGILPIGGFKGFLLALTVDLLTSFLTGSAIGEEVTGVLHTERPPNKGEVLIVINPSWFEQNSYALVNVKKFMEEFPGEHGEVLMKERTEKGSIEIDDGLWISLKNLKMRG</sequence>
<dbReference type="InterPro" id="IPR036111">
    <property type="entry name" value="Mal/L-sulfo/L-lacto_DH-like_sf"/>
</dbReference>
<dbReference type="GO" id="GO:0016491">
    <property type="term" value="F:oxidoreductase activity"/>
    <property type="evidence" value="ECO:0007669"/>
    <property type="project" value="UniProtKB-KW"/>
</dbReference>
<evidence type="ECO:0000256" key="2">
    <source>
        <dbReference type="ARBA" id="ARBA00023002"/>
    </source>
</evidence>
<dbReference type="Gene3D" id="1.10.1530.10">
    <property type="match status" value="1"/>
</dbReference>
<dbReference type="STRING" id="1160895.CM19_01405"/>
<dbReference type="InterPro" id="IPR003767">
    <property type="entry name" value="Malate/L-lactate_DH-like"/>
</dbReference>
<dbReference type="PANTHER" id="PTHR11091:SF0">
    <property type="entry name" value="MALATE DEHYDROGENASE"/>
    <property type="match status" value="1"/>
</dbReference>
<dbReference type="RefSeq" id="WP_048098615.1">
    <property type="nucleotide sequence ID" value="NZ_JFZT01000015.1"/>
</dbReference>
<dbReference type="AlphaFoldDB" id="A0A031LU69"/>
<reference evidence="3 4" key="1">
    <citation type="submission" date="2014-03" db="EMBL/GenBank/DDBJ databases">
        <title>Draft genome sequence of the novel thermoacidophilic archaea Acidianus copahuensis ALE1 strain, isolated from Copahue volcanic area in Neuquen Argentina.</title>
        <authorList>
            <person name="Urbieta M.S."/>
            <person name="Rascovan N."/>
            <person name="Castro C."/>
            <person name="Revale S."/>
            <person name="Giaveno M.A."/>
            <person name="Vazquez M.P."/>
            <person name="Donati E.R."/>
        </authorList>
    </citation>
    <scope>NUCLEOTIDE SEQUENCE [LARGE SCALE GENOMIC DNA]</scope>
    <source>
        <strain evidence="3 4">ALE1</strain>
    </source>
</reference>
<organism evidence="3 4">
    <name type="scientific">Candidatus Acidianus copahuensis</name>
    <dbReference type="NCBI Taxonomy" id="1160895"/>
    <lineage>
        <taxon>Archaea</taxon>
        <taxon>Thermoproteota</taxon>
        <taxon>Thermoprotei</taxon>
        <taxon>Sulfolobales</taxon>
        <taxon>Sulfolobaceae</taxon>
        <taxon>Acidianus</taxon>
    </lineage>
</organism>
<evidence type="ECO:0000313" key="4">
    <source>
        <dbReference type="Proteomes" id="UP000024332"/>
    </source>
</evidence>
<dbReference type="SUPFAM" id="SSF89733">
    <property type="entry name" value="L-sulfolactate dehydrogenase-like"/>
    <property type="match status" value="1"/>
</dbReference>